<dbReference type="PANTHER" id="PTHR43245:SF13">
    <property type="entry name" value="UDP-D-APIOSE_UDP-D-XYLOSE SYNTHASE 2"/>
    <property type="match status" value="1"/>
</dbReference>
<protein>
    <submittedName>
        <fullName evidence="2">NAD-dependent epimerase/dehydratase family protein</fullName>
    </submittedName>
</protein>
<evidence type="ECO:0000313" key="3">
    <source>
        <dbReference type="Proteomes" id="UP000677913"/>
    </source>
</evidence>
<dbReference type="AlphaFoldDB" id="A0A8J7WQ08"/>
<dbReference type="PANTHER" id="PTHR43245">
    <property type="entry name" value="BIFUNCTIONAL POLYMYXIN RESISTANCE PROTEIN ARNA"/>
    <property type="match status" value="1"/>
</dbReference>
<gene>
    <name evidence="2" type="ORF">KGA66_16780</name>
</gene>
<organism evidence="2 3">
    <name type="scientific">Actinocrinis puniceicyclus</name>
    <dbReference type="NCBI Taxonomy" id="977794"/>
    <lineage>
        <taxon>Bacteria</taxon>
        <taxon>Bacillati</taxon>
        <taxon>Actinomycetota</taxon>
        <taxon>Actinomycetes</taxon>
        <taxon>Catenulisporales</taxon>
        <taxon>Actinospicaceae</taxon>
        <taxon>Actinocrinis</taxon>
    </lineage>
</organism>
<keyword evidence="3" id="KW-1185">Reference proteome</keyword>
<dbReference type="EMBL" id="JAGSXH010000058">
    <property type="protein sequence ID" value="MBS2964715.1"/>
    <property type="molecule type" value="Genomic_DNA"/>
</dbReference>
<dbReference type="RefSeq" id="WP_211469077.1">
    <property type="nucleotide sequence ID" value="NZ_JAGSXH010000058.1"/>
</dbReference>
<dbReference type="SUPFAM" id="SSF51735">
    <property type="entry name" value="NAD(P)-binding Rossmann-fold domains"/>
    <property type="match status" value="1"/>
</dbReference>
<dbReference type="Proteomes" id="UP000677913">
    <property type="component" value="Unassembled WGS sequence"/>
</dbReference>
<reference evidence="2" key="1">
    <citation type="submission" date="2021-04" db="EMBL/GenBank/DDBJ databases">
        <title>Genome based classification of Actinospica acidithermotolerans sp. nov., an actinobacterium isolated from an Indonesian hot spring.</title>
        <authorList>
            <person name="Kusuma A.B."/>
            <person name="Putra K.E."/>
            <person name="Nafisah S."/>
            <person name="Loh J."/>
            <person name="Nouioui I."/>
            <person name="Goodfellow M."/>
        </authorList>
    </citation>
    <scope>NUCLEOTIDE SEQUENCE</scope>
    <source>
        <strain evidence="2">DSM 45618</strain>
    </source>
</reference>
<name>A0A8J7WQ08_9ACTN</name>
<comment type="caution">
    <text evidence="2">The sequence shown here is derived from an EMBL/GenBank/DDBJ whole genome shotgun (WGS) entry which is preliminary data.</text>
</comment>
<accession>A0A8J7WQ08</accession>
<dbReference type="InterPro" id="IPR001509">
    <property type="entry name" value="Epimerase_deHydtase"/>
</dbReference>
<proteinExistence type="predicted"/>
<dbReference type="Pfam" id="PF01370">
    <property type="entry name" value="Epimerase"/>
    <property type="match status" value="1"/>
</dbReference>
<dbReference type="InterPro" id="IPR050177">
    <property type="entry name" value="Lipid_A_modif_metabolic_enz"/>
</dbReference>
<evidence type="ECO:0000313" key="2">
    <source>
        <dbReference type="EMBL" id="MBS2964715.1"/>
    </source>
</evidence>
<feature type="domain" description="NAD-dependent epimerase/dehydratase" evidence="1">
    <location>
        <begin position="5"/>
        <end position="227"/>
    </location>
</feature>
<dbReference type="Gene3D" id="3.40.50.720">
    <property type="entry name" value="NAD(P)-binding Rossmann-like Domain"/>
    <property type="match status" value="1"/>
</dbReference>
<dbReference type="InterPro" id="IPR036291">
    <property type="entry name" value="NAD(P)-bd_dom_sf"/>
</dbReference>
<evidence type="ECO:0000259" key="1">
    <source>
        <dbReference type="Pfam" id="PF01370"/>
    </source>
</evidence>
<sequence>MMRCLVTGGCGFVGSALVRRLLAESCEVLVVDDLSRGSRENFGADRDLVRVIEQDVTDGLDRVFSSFQPQAVFHLAALHFIPDCDADPARCLRVNVDGTRSVLQAAAGLRSPASLVLASSAAVYAPADGPHREQEDSLGPVDVYGYSKRWTEELAAGFAARTGTGVGIARLFNVFGPGETNAHFIPSLICQMKAGESVRLGNLSTRRDYVFVDDVADALLRLARHCGGDFVPGQAVTVNVGSGRAYSGHDVVEALTRSMTGTEPAAVAPVVDPSRLRPVDRPTLLADPTLAQKLLDWAPRTSLADGLRAAWDRPVGAGVTLT</sequence>